<organism evidence="1 2">
    <name type="scientific">Papiliotrema laurentii</name>
    <name type="common">Cryptococcus laurentii</name>
    <dbReference type="NCBI Taxonomy" id="5418"/>
    <lineage>
        <taxon>Eukaryota</taxon>
        <taxon>Fungi</taxon>
        <taxon>Dikarya</taxon>
        <taxon>Basidiomycota</taxon>
        <taxon>Agaricomycotina</taxon>
        <taxon>Tremellomycetes</taxon>
        <taxon>Tremellales</taxon>
        <taxon>Rhynchogastremaceae</taxon>
        <taxon>Papiliotrema</taxon>
    </lineage>
</organism>
<sequence>MSISALPDGMPTAEEIKEIQQKKAEHIRESWVRTMEVRLVKDELNKCYRGEGVNAKQYCRELAERYALMLQENRMKGFIQIDKE</sequence>
<comment type="caution">
    <text evidence="1">The sequence shown here is derived from an EMBL/GenBank/DDBJ whole genome shotgun (WGS) entry which is preliminary data.</text>
</comment>
<dbReference type="AlphaFoldDB" id="A0AAD9FLJ9"/>
<proteinExistence type="predicted"/>
<protein>
    <submittedName>
        <fullName evidence="1">NADH-ubiquinone oxidoreductase 12 kDa subunit</fullName>
    </submittedName>
</protein>
<evidence type="ECO:0000313" key="1">
    <source>
        <dbReference type="EMBL" id="KAK1923770.1"/>
    </source>
</evidence>
<reference evidence="1" key="1">
    <citation type="submission" date="2023-02" db="EMBL/GenBank/DDBJ databases">
        <title>Identification and recombinant expression of a fungal hydrolase from Papiliotrema laurentii that hydrolyzes apple cutin and clears colloidal polyester polyurethane.</title>
        <authorList>
            <consortium name="DOE Joint Genome Institute"/>
            <person name="Roman V.A."/>
            <person name="Bojanowski C."/>
            <person name="Crable B.R."/>
            <person name="Wagner D.N."/>
            <person name="Hung C.S."/>
            <person name="Nadeau L.J."/>
            <person name="Schratz L."/>
            <person name="Haridas S."/>
            <person name="Pangilinan J."/>
            <person name="Lipzen A."/>
            <person name="Na H."/>
            <person name="Yan M."/>
            <person name="Ng V."/>
            <person name="Grigoriev I.V."/>
            <person name="Spatafora J.W."/>
            <person name="Barlow D."/>
            <person name="Biffinger J."/>
            <person name="Kelley-Loughnane N."/>
            <person name="Varaljay V.A."/>
            <person name="Crookes-Goodson W.J."/>
        </authorList>
    </citation>
    <scope>NUCLEOTIDE SEQUENCE</scope>
    <source>
        <strain evidence="1">5307AH</strain>
    </source>
</reference>
<keyword evidence="2" id="KW-1185">Reference proteome</keyword>
<dbReference type="EMBL" id="JAODAN010000006">
    <property type="protein sequence ID" value="KAK1923770.1"/>
    <property type="molecule type" value="Genomic_DNA"/>
</dbReference>
<gene>
    <name evidence="1" type="ORF">DB88DRAFT_492372</name>
</gene>
<name>A0AAD9FLJ9_PAPLA</name>
<dbReference type="Proteomes" id="UP001182556">
    <property type="component" value="Unassembled WGS sequence"/>
</dbReference>
<evidence type="ECO:0000313" key="2">
    <source>
        <dbReference type="Proteomes" id="UP001182556"/>
    </source>
</evidence>
<accession>A0AAD9FLJ9</accession>